<evidence type="ECO:0000313" key="1">
    <source>
        <dbReference type="EMBL" id="CAG8483431.1"/>
    </source>
</evidence>
<dbReference type="PANTHER" id="PTHR40866">
    <property type="entry name" value="BED-TYPE DOMAIN-CONTAINING PROTEIN"/>
    <property type="match status" value="1"/>
</dbReference>
<dbReference type="EMBL" id="CAJVQB010000347">
    <property type="protein sequence ID" value="CAG8483431.1"/>
    <property type="molecule type" value="Genomic_DNA"/>
</dbReference>
<name>A0ABM8VZ42_GIGMA</name>
<evidence type="ECO:0000313" key="2">
    <source>
        <dbReference type="Proteomes" id="UP000789901"/>
    </source>
</evidence>
<dbReference type="Proteomes" id="UP000789901">
    <property type="component" value="Unassembled WGS sequence"/>
</dbReference>
<comment type="caution">
    <text evidence="1">The sequence shown here is derived from an EMBL/GenBank/DDBJ whole genome shotgun (WGS) entry which is preliminary data.</text>
</comment>
<feature type="non-terminal residue" evidence="1">
    <location>
        <position position="151"/>
    </location>
</feature>
<protein>
    <submittedName>
        <fullName evidence="1">13967_t:CDS:1</fullName>
    </submittedName>
</protein>
<keyword evidence="2" id="KW-1185">Reference proteome</keyword>
<sequence>MFDKWMNNGIYFVGLFGVYQTVYKSRNLVLLAFSSFEDRTNNLDLPLVGCALHSLNLADDVHAYFDLLIEECLELEDQLGRNALIIYNSLFENAMVKVLRKQEAALTFTEKKTSRIYLEEPMTMKECVAKECKLEESKYMDINLIPPTSNM</sequence>
<organism evidence="1 2">
    <name type="scientific">Gigaspora margarita</name>
    <dbReference type="NCBI Taxonomy" id="4874"/>
    <lineage>
        <taxon>Eukaryota</taxon>
        <taxon>Fungi</taxon>
        <taxon>Fungi incertae sedis</taxon>
        <taxon>Mucoromycota</taxon>
        <taxon>Glomeromycotina</taxon>
        <taxon>Glomeromycetes</taxon>
        <taxon>Diversisporales</taxon>
        <taxon>Gigasporaceae</taxon>
        <taxon>Gigaspora</taxon>
    </lineage>
</organism>
<gene>
    <name evidence="1" type="ORF">GMARGA_LOCUS1356</name>
</gene>
<reference evidence="1 2" key="1">
    <citation type="submission" date="2021-06" db="EMBL/GenBank/DDBJ databases">
        <authorList>
            <person name="Kallberg Y."/>
            <person name="Tangrot J."/>
            <person name="Rosling A."/>
        </authorList>
    </citation>
    <scope>NUCLEOTIDE SEQUENCE [LARGE SCALE GENOMIC DNA]</scope>
    <source>
        <strain evidence="1 2">120-4 pot B 10/14</strain>
    </source>
</reference>
<dbReference type="PANTHER" id="PTHR40866:SF1">
    <property type="entry name" value="BED-TYPE DOMAIN-CONTAINING PROTEIN"/>
    <property type="match status" value="1"/>
</dbReference>
<proteinExistence type="predicted"/>
<accession>A0ABM8VZ42</accession>